<comment type="caution">
    <text evidence="11">The sequence shown here is derived from an EMBL/GenBank/DDBJ whole genome shotgun (WGS) entry which is preliminary data.</text>
</comment>
<feature type="domain" description="Acyl-CoA dehydrogenase/oxidase C-terminal" evidence="7">
    <location>
        <begin position="229"/>
        <end position="375"/>
    </location>
</feature>
<reference evidence="11" key="1">
    <citation type="submission" date="2020-08" db="EMBL/GenBank/DDBJ databases">
        <title>Genome public.</title>
        <authorList>
            <person name="Liu C."/>
            <person name="Sun Q."/>
        </authorList>
    </citation>
    <scope>NUCLEOTIDE SEQUENCE</scope>
    <source>
        <strain evidence="11">BX12</strain>
    </source>
</reference>
<keyword evidence="3 6" id="KW-0285">Flavoprotein</keyword>
<dbReference type="Pfam" id="PF00766">
    <property type="entry name" value="ETF_alpha"/>
    <property type="match status" value="1"/>
</dbReference>
<dbReference type="RefSeq" id="WP_187304385.1">
    <property type="nucleotide sequence ID" value="NZ_JACRYT010000031.1"/>
</dbReference>
<organism evidence="11 12">
    <name type="scientific">Zhenpiania hominis</name>
    <dbReference type="NCBI Taxonomy" id="2763644"/>
    <lineage>
        <taxon>Bacteria</taxon>
        <taxon>Bacillati</taxon>
        <taxon>Bacillota</taxon>
        <taxon>Clostridia</taxon>
        <taxon>Peptostreptococcales</taxon>
        <taxon>Anaerovoracaceae</taxon>
        <taxon>Zhenpiania</taxon>
    </lineage>
</organism>
<feature type="domain" description="Acyl-CoA oxidase/dehydrogenase middle" evidence="9">
    <location>
        <begin position="122"/>
        <end position="217"/>
    </location>
</feature>
<dbReference type="Gene3D" id="2.40.110.10">
    <property type="entry name" value="Butyryl-CoA Dehydrogenase, subunit A, domain 2"/>
    <property type="match status" value="1"/>
</dbReference>
<dbReference type="AlphaFoldDB" id="A0A923NNL8"/>
<evidence type="ECO:0000313" key="12">
    <source>
        <dbReference type="Proteomes" id="UP000602647"/>
    </source>
</evidence>
<dbReference type="Gene3D" id="3.40.50.1220">
    <property type="entry name" value="TPP-binding domain"/>
    <property type="match status" value="1"/>
</dbReference>
<evidence type="ECO:0000256" key="2">
    <source>
        <dbReference type="ARBA" id="ARBA00009347"/>
    </source>
</evidence>
<dbReference type="GO" id="GO:0003995">
    <property type="term" value="F:acyl-CoA dehydrogenase activity"/>
    <property type="evidence" value="ECO:0007669"/>
    <property type="project" value="InterPro"/>
</dbReference>
<dbReference type="Pfam" id="PF02771">
    <property type="entry name" value="Acyl-CoA_dh_N"/>
    <property type="match status" value="1"/>
</dbReference>
<sequence>MEFSYTQEQLDLKEKLREFGERELAPILDKMDREAFYPLETVKKLGKMGMLGMPFPKEYGGAGLDYITYVMAVEEISKICPSHGVIVQTHNALCCWPIFTYGTEEQKKQYLPELLKGEKIGAFGLTEPNAGTDAAMQQTIAEDCGDHYRLNGSKIFISGGGIADVYVIMAMTDQSKGTKGISAFIVEKGFPGFYKGKTEDKMGIRGSLVSELVFDDCIVPKENLLGEIGKGFKVAMSSLDVGRLGIAAQALGIAQGAFDKTVAYMQHREQFGRKLSAFQAMAFEMAELETRIDASRLLLYKAAYIREKGLPETTESAAKAKLSCSSTAMDVTVKAVQFHGGYGYIKDLPIERYMRDAKITQIYEGTSEVMKLVISGKIFGKKAQKKEKEPVRLFQSVDELIQALADVKKDSIICAGGRGFKKTEELSLVEKLAKATGGTMAASRGAVAMGWAEEEQQVGLTGRTVAPDLYFACGISGMNQHLAGMKGSSAIIAINKNAKAPIFKEADYGIVGDVYEILPRLIEKWPYKK</sequence>
<evidence type="ECO:0000256" key="1">
    <source>
        <dbReference type="ARBA" id="ARBA00001974"/>
    </source>
</evidence>
<dbReference type="InterPro" id="IPR029035">
    <property type="entry name" value="DHS-like_NAD/FAD-binding_dom"/>
</dbReference>
<evidence type="ECO:0000259" key="9">
    <source>
        <dbReference type="Pfam" id="PF02770"/>
    </source>
</evidence>
<dbReference type="FunFam" id="1.20.140.10:FF:000004">
    <property type="entry name" value="Acyl-CoA dehydrogenase FadE25"/>
    <property type="match status" value="1"/>
</dbReference>
<dbReference type="InterPro" id="IPR009075">
    <property type="entry name" value="AcylCo_DH/oxidase_C"/>
</dbReference>
<feature type="domain" description="Electron transfer flavoprotein alpha subunit C-terminal" evidence="8">
    <location>
        <begin position="407"/>
        <end position="486"/>
    </location>
</feature>
<keyword evidence="12" id="KW-1185">Reference proteome</keyword>
<comment type="cofactor">
    <cofactor evidence="1 6">
        <name>FAD</name>
        <dbReference type="ChEBI" id="CHEBI:57692"/>
    </cofactor>
</comment>
<dbReference type="InterPro" id="IPR014731">
    <property type="entry name" value="ETF_asu_C"/>
</dbReference>
<keyword evidence="5 6" id="KW-0560">Oxidoreductase</keyword>
<dbReference type="FunFam" id="2.40.110.10:FF:000001">
    <property type="entry name" value="Acyl-CoA dehydrogenase, mitochondrial"/>
    <property type="match status" value="1"/>
</dbReference>
<dbReference type="InterPro" id="IPR006091">
    <property type="entry name" value="Acyl-CoA_Oxase/DH_mid-dom"/>
</dbReference>
<dbReference type="InterPro" id="IPR037069">
    <property type="entry name" value="AcylCoA_DH/ox_N_sf"/>
</dbReference>
<dbReference type="EMBL" id="JACRYT010000031">
    <property type="protein sequence ID" value="MBC6681291.1"/>
    <property type="molecule type" value="Genomic_DNA"/>
</dbReference>
<protein>
    <submittedName>
        <fullName evidence="11">Acyl-CoA dehydrogenase family protein</fullName>
    </submittedName>
</protein>
<evidence type="ECO:0000256" key="4">
    <source>
        <dbReference type="ARBA" id="ARBA00022827"/>
    </source>
</evidence>
<comment type="similarity">
    <text evidence="2 6">Belongs to the acyl-CoA dehydrogenase family.</text>
</comment>
<dbReference type="FunFam" id="1.10.540.10:FF:000002">
    <property type="entry name" value="Acyl-CoA dehydrogenase FadE19"/>
    <property type="match status" value="1"/>
</dbReference>
<dbReference type="SUPFAM" id="SSF47203">
    <property type="entry name" value="Acyl-CoA dehydrogenase C-terminal domain-like"/>
    <property type="match status" value="1"/>
</dbReference>
<dbReference type="Gene3D" id="1.10.540.10">
    <property type="entry name" value="Acyl-CoA dehydrogenase/oxidase, N-terminal domain"/>
    <property type="match status" value="1"/>
</dbReference>
<accession>A0A923NNL8</accession>
<dbReference type="PROSITE" id="PS00073">
    <property type="entry name" value="ACYL_COA_DH_2"/>
    <property type="match status" value="1"/>
</dbReference>
<evidence type="ECO:0000259" key="7">
    <source>
        <dbReference type="Pfam" id="PF00441"/>
    </source>
</evidence>
<dbReference type="SUPFAM" id="SSF56645">
    <property type="entry name" value="Acyl-CoA dehydrogenase NM domain-like"/>
    <property type="match status" value="1"/>
</dbReference>
<dbReference type="InterPro" id="IPR006089">
    <property type="entry name" value="Acyl-CoA_DH_CS"/>
</dbReference>
<proteinExistence type="inferred from homology"/>
<dbReference type="PANTHER" id="PTHR43884:SF12">
    <property type="entry name" value="ISOVALERYL-COA DEHYDROGENASE, MITOCHONDRIAL-RELATED"/>
    <property type="match status" value="1"/>
</dbReference>
<dbReference type="Gene3D" id="1.20.140.10">
    <property type="entry name" value="Butyryl-CoA Dehydrogenase, subunit A, domain 3"/>
    <property type="match status" value="1"/>
</dbReference>
<dbReference type="PANTHER" id="PTHR43884">
    <property type="entry name" value="ACYL-COA DEHYDROGENASE"/>
    <property type="match status" value="1"/>
</dbReference>
<dbReference type="CDD" id="cd01158">
    <property type="entry name" value="SCAD_SBCAD"/>
    <property type="match status" value="1"/>
</dbReference>
<dbReference type="InterPro" id="IPR036250">
    <property type="entry name" value="AcylCo_DH-like_C"/>
</dbReference>
<dbReference type="Pfam" id="PF02770">
    <property type="entry name" value="Acyl-CoA_dh_M"/>
    <property type="match status" value="1"/>
</dbReference>
<keyword evidence="4 6" id="KW-0274">FAD</keyword>
<evidence type="ECO:0000313" key="11">
    <source>
        <dbReference type="EMBL" id="MBC6681291.1"/>
    </source>
</evidence>
<dbReference type="Pfam" id="PF00441">
    <property type="entry name" value="Acyl-CoA_dh_1"/>
    <property type="match status" value="1"/>
</dbReference>
<feature type="domain" description="Acyl-CoA dehydrogenase/oxidase N-terminal" evidence="10">
    <location>
        <begin position="6"/>
        <end position="118"/>
    </location>
</feature>
<dbReference type="InterPro" id="IPR009100">
    <property type="entry name" value="AcylCoA_DH/oxidase_NM_dom_sf"/>
</dbReference>
<evidence type="ECO:0000256" key="5">
    <source>
        <dbReference type="ARBA" id="ARBA00023002"/>
    </source>
</evidence>
<dbReference type="SUPFAM" id="SSF52467">
    <property type="entry name" value="DHS-like NAD/FAD-binding domain"/>
    <property type="match status" value="1"/>
</dbReference>
<dbReference type="InterPro" id="IPR046373">
    <property type="entry name" value="Acyl-CoA_Oxase/DH_mid-dom_sf"/>
</dbReference>
<dbReference type="InterPro" id="IPR013786">
    <property type="entry name" value="AcylCoA_DH/ox_N"/>
</dbReference>
<gene>
    <name evidence="11" type="ORF">H9L42_15890</name>
</gene>
<dbReference type="Proteomes" id="UP000602647">
    <property type="component" value="Unassembled WGS sequence"/>
</dbReference>
<name>A0A923NNL8_9FIRM</name>
<evidence type="ECO:0000259" key="10">
    <source>
        <dbReference type="Pfam" id="PF02771"/>
    </source>
</evidence>
<evidence type="ECO:0000259" key="8">
    <source>
        <dbReference type="Pfam" id="PF00766"/>
    </source>
</evidence>
<dbReference type="GO" id="GO:0050660">
    <property type="term" value="F:flavin adenine dinucleotide binding"/>
    <property type="evidence" value="ECO:0007669"/>
    <property type="project" value="InterPro"/>
</dbReference>
<evidence type="ECO:0000256" key="6">
    <source>
        <dbReference type="RuleBase" id="RU362125"/>
    </source>
</evidence>
<evidence type="ECO:0000256" key="3">
    <source>
        <dbReference type="ARBA" id="ARBA00022630"/>
    </source>
</evidence>